<organism evidence="2 3">
    <name type="scientific">Staphylococcus pasteuri_A</name>
    <dbReference type="NCBI Taxonomy" id="3062664"/>
    <lineage>
        <taxon>Bacteria</taxon>
        <taxon>Bacillati</taxon>
        <taxon>Bacillota</taxon>
        <taxon>Bacilli</taxon>
        <taxon>Bacillales</taxon>
        <taxon>Staphylococcaceae</taxon>
        <taxon>Staphylococcus</taxon>
    </lineage>
</organism>
<dbReference type="Pfam" id="PF10115">
    <property type="entry name" value="HlyU"/>
    <property type="match status" value="1"/>
</dbReference>
<dbReference type="EMBL" id="JAUOQO010000349">
    <property type="protein sequence ID" value="MDO6575209.1"/>
    <property type="molecule type" value="Genomic_DNA"/>
</dbReference>
<protein>
    <submittedName>
        <fullName evidence="2">HlyU family transcriptional regulator</fullName>
    </submittedName>
</protein>
<feature type="region of interest" description="Disordered" evidence="1">
    <location>
        <begin position="1"/>
        <end position="20"/>
    </location>
</feature>
<sequence length="86" mass="9680">MSFFKKLFGGREAEDSPKNDPIEYNGFLIYPEPIKVGSTYRVAARIEKVIDNACKTQTLIRADTISDPDKAGEMATIKARQVIDER</sequence>
<reference evidence="2" key="1">
    <citation type="submission" date="2023-07" db="EMBL/GenBank/DDBJ databases">
        <title>Genome content predicts the carbon catabolic preferences of heterotrophic bacteria.</title>
        <authorList>
            <person name="Gralka M."/>
        </authorList>
    </citation>
    <scope>NUCLEOTIDE SEQUENCE</scope>
    <source>
        <strain evidence="2">E2R20</strain>
    </source>
</reference>
<evidence type="ECO:0000313" key="2">
    <source>
        <dbReference type="EMBL" id="MDO6575209.1"/>
    </source>
</evidence>
<accession>A0AAW7YSC3</accession>
<name>A0AAW7YSC3_9STAP</name>
<keyword evidence="3" id="KW-1185">Reference proteome</keyword>
<dbReference type="AlphaFoldDB" id="A0AAW7YSC3"/>
<comment type="caution">
    <text evidence="2">The sequence shown here is derived from an EMBL/GenBank/DDBJ whole genome shotgun (WGS) entry which is preliminary data.</text>
</comment>
<evidence type="ECO:0000256" key="1">
    <source>
        <dbReference type="SAM" id="MobiDB-lite"/>
    </source>
</evidence>
<dbReference type="Proteomes" id="UP001170310">
    <property type="component" value="Unassembled WGS sequence"/>
</dbReference>
<gene>
    <name evidence="2" type="ORF">Q4528_13925</name>
</gene>
<feature type="compositionally biased region" description="Basic and acidic residues" evidence="1">
    <location>
        <begin position="9"/>
        <end position="20"/>
    </location>
</feature>
<proteinExistence type="predicted"/>
<feature type="non-terminal residue" evidence="2">
    <location>
        <position position="86"/>
    </location>
</feature>
<dbReference type="InterPro" id="IPR018772">
    <property type="entry name" value="Transcription_activator_HlyU"/>
</dbReference>
<dbReference type="RefSeq" id="WP_303522186.1">
    <property type="nucleotide sequence ID" value="NZ_JAUOQO010000349.1"/>
</dbReference>
<evidence type="ECO:0000313" key="3">
    <source>
        <dbReference type="Proteomes" id="UP001170310"/>
    </source>
</evidence>